<dbReference type="Proteomes" id="UP000764045">
    <property type="component" value="Unassembled WGS sequence"/>
</dbReference>
<evidence type="ECO:0000313" key="1">
    <source>
        <dbReference type="EMBL" id="MBM6660237.1"/>
    </source>
</evidence>
<dbReference type="NCBIfam" id="TIGR02436">
    <property type="entry name" value="four helix bundle protein"/>
    <property type="match status" value="1"/>
</dbReference>
<protein>
    <submittedName>
        <fullName evidence="1">Four helix bundle protein</fullName>
    </submittedName>
</protein>
<name>A0A939B3P2_9BACT</name>
<dbReference type="NCBIfam" id="TIGR04258">
    <property type="entry name" value="4helix_suffix"/>
    <property type="match status" value="1"/>
</dbReference>
<dbReference type="Gene3D" id="1.20.1440.60">
    <property type="entry name" value="23S rRNA-intervening sequence"/>
    <property type="match status" value="1"/>
</dbReference>
<organism evidence="1 2">
    <name type="scientific">Marseilla massiliensis</name>
    <dbReference type="NCBI Taxonomy" id="1841864"/>
    <lineage>
        <taxon>Bacteria</taxon>
        <taxon>Pseudomonadati</taxon>
        <taxon>Bacteroidota</taxon>
        <taxon>Bacteroidia</taxon>
        <taxon>Bacteroidales</taxon>
        <taxon>Prevotellaceae</taxon>
        <taxon>Marseilla</taxon>
    </lineage>
</organism>
<keyword evidence="2" id="KW-1185">Reference proteome</keyword>
<dbReference type="SUPFAM" id="SSF158446">
    <property type="entry name" value="IVS-encoded protein-like"/>
    <property type="match status" value="1"/>
</dbReference>
<dbReference type="RefSeq" id="WP_205106811.1">
    <property type="nucleotide sequence ID" value="NZ_CAWUJD010000001.1"/>
</dbReference>
<gene>
    <name evidence="1" type="ORF">H6B30_00460</name>
</gene>
<proteinExistence type="predicted"/>
<dbReference type="InterPro" id="IPR012657">
    <property type="entry name" value="23S_rRNA-intervening_sequence"/>
</dbReference>
<dbReference type="InterPro" id="IPR026354">
    <property type="entry name" value="4helix_suffix_dom"/>
</dbReference>
<dbReference type="InterPro" id="IPR036583">
    <property type="entry name" value="23S_rRNA_IVS_sf"/>
</dbReference>
<comment type="caution">
    <text evidence="1">The sequence shown here is derived from an EMBL/GenBank/DDBJ whole genome shotgun (WGS) entry which is preliminary data.</text>
</comment>
<accession>A0A939B3P2</accession>
<sequence>MPNAFLPQLGHYEELIAYKKAECIYDVTYFFVNHYLSRGDRTVDQMLQAARSGKQNIVEGSAAATASRETEIKLYNVAKASLQELLADYADYLRVRNLELWHKESPKAVQTRRVCREHPDSAFYRERMEGRSPGAIANIAIVLIHQADYLLARLIDTAKKRFLEEGGIREQMTRARLEYRKGKRG</sequence>
<reference evidence="1 2" key="1">
    <citation type="journal article" date="2021" name="Sci. Rep.">
        <title>The distribution of antibiotic resistance genes in chicken gut microbiota commensals.</title>
        <authorList>
            <person name="Juricova H."/>
            <person name="Matiasovicova J."/>
            <person name="Kubasova T."/>
            <person name="Cejkova D."/>
            <person name="Rychlik I."/>
        </authorList>
    </citation>
    <scope>NUCLEOTIDE SEQUENCE [LARGE SCALE GENOMIC DNA]</scope>
    <source>
        <strain evidence="1 2">An819</strain>
    </source>
</reference>
<dbReference type="EMBL" id="JACJJL010000001">
    <property type="protein sequence ID" value="MBM6660237.1"/>
    <property type="molecule type" value="Genomic_DNA"/>
</dbReference>
<evidence type="ECO:0000313" key="2">
    <source>
        <dbReference type="Proteomes" id="UP000764045"/>
    </source>
</evidence>
<dbReference type="AlphaFoldDB" id="A0A939B3P2"/>